<dbReference type="SUPFAM" id="SSF55729">
    <property type="entry name" value="Acyl-CoA N-acyltransferases (Nat)"/>
    <property type="match status" value="1"/>
</dbReference>
<dbReference type="PANTHER" id="PTHR42791:SF2">
    <property type="entry name" value="N-ACETYLTRANSFERASE DOMAIN-CONTAINING PROTEIN"/>
    <property type="match status" value="1"/>
</dbReference>
<proteinExistence type="predicted"/>
<feature type="domain" description="N-acetyltransferase" evidence="1">
    <location>
        <begin position="79"/>
        <end position="211"/>
    </location>
</feature>
<dbReference type="OrthoDB" id="61113at2759"/>
<dbReference type="AlphaFoldDB" id="A0A084QC19"/>
<protein>
    <recommendedName>
        <fullName evidence="1">N-acetyltransferase domain-containing protein</fullName>
    </recommendedName>
</protein>
<reference evidence="2 3" key="1">
    <citation type="journal article" date="2014" name="BMC Genomics">
        <title>Comparative genome sequencing reveals chemotype-specific gene clusters in the toxigenic black mold Stachybotrys.</title>
        <authorList>
            <person name="Semeiks J."/>
            <person name="Borek D."/>
            <person name="Otwinowski Z."/>
            <person name="Grishin N.V."/>
        </authorList>
    </citation>
    <scope>NUCLEOTIDE SEQUENCE [LARGE SCALE GENOMIC DNA]</scope>
    <source>
        <strain evidence="2 3">IBT 40285</strain>
    </source>
</reference>
<dbReference type="Proteomes" id="UP000028524">
    <property type="component" value="Unassembled WGS sequence"/>
</dbReference>
<dbReference type="GO" id="GO:0016747">
    <property type="term" value="F:acyltransferase activity, transferring groups other than amino-acyl groups"/>
    <property type="evidence" value="ECO:0007669"/>
    <property type="project" value="InterPro"/>
</dbReference>
<sequence>MAFEIAEPAAATVDEISDVHLRAMESNELLHAQFPSPPSIEYLHGWLGRNTMEHIRDGDKGVLVALDAEHHATASFIKWLVHQGTDEDAKDVVDDHEEWPESCRREYLDSYGQLTESVRNEVMGNESYYHVTFLCTDPKYGGRGAASTLLRRVQQKAEADGMAVVLESTMEAVGFYQRLGFEAVKKLGLMLPRRGSSGEATVVYEERCMVWRPTRTPGAGGVEAAFEG</sequence>
<dbReference type="PROSITE" id="PS51186">
    <property type="entry name" value="GNAT"/>
    <property type="match status" value="1"/>
</dbReference>
<dbReference type="InterPro" id="IPR016181">
    <property type="entry name" value="Acyl_CoA_acyltransferase"/>
</dbReference>
<organism evidence="2 3">
    <name type="scientific">Stachybotrys chlorohalonatus (strain IBT 40285)</name>
    <dbReference type="NCBI Taxonomy" id="1283841"/>
    <lineage>
        <taxon>Eukaryota</taxon>
        <taxon>Fungi</taxon>
        <taxon>Dikarya</taxon>
        <taxon>Ascomycota</taxon>
        <taxon>Pezizomycotina</taxon>
        <taxon>Sordariomycetes</taxon>
        <taxon>Hypocreomycetidae</taxon>
        <taxon>Hypocreales</taxon>
        <taxon>Stachybotryaceae</taxon>
        <taxon>Stachybotrys</taxon>
    </lineage>
</organism>
<dbReference type="HOGENOM" id="CLU_060131_6_3_1"/>
<name>A0A084QC19_STAC4</name>
<dbReference type="CDD" id="cd04301">
    <property type="entry name" value="NAT_SF"/>
    <property type="match status" value="1"/>
</dbReference>
<accession>A0A084QC19</accession>
<keyword evidence="3" id="KW-1185">Reference proteome</keyword>
<evidence type="ECO:0000313" key="3">
    <source>
        <dbReference type="Proteomes" id="UP000028524"/>
    </source>
</evidence>
<dbReference type="OMA" id="HVTYLCT"/>
<dbReference type="InterPro" id="IPR052523">
    <property type="entry name" value="Trichothecene_AcTrans"/>
</dbReference>
<dbReference type="InParanoid" id="A0A084QC19"/>
<dbReference type="EMBL" id="KL660854">
    <property type="protein sequence ID" value="KFA61504.1"/>
    <property type="molecule type" value="Genomic_DNA"/>
</dbReference>
<evidence type="ECO:0000313" key="2">
    <source>
        <dbReference type="EMBL" id="KFA61504.1"/>
    </source>
</evidence>
<dbReference type="InterPro" id="IPR000182">
    <property type="entry name" value="GNAT_dom"/>
</dbReference>
<dbReference type="PANTHER" id="PTHR42791">
    <property type="entry name" value="GNAT FAMILY ACETYLTRANSFERASE"/>
    <property type="match status" value="1"/>
</dbReference>
<dbReference type="Pfam" id="PF13673">
    <property type="entry name" value="Acetyltransf_10"/>
    <property type="match status" value="1"/>
</dbReference>
<gene>
    <name evidence="2" type="ORF">S40285_04521</name>
</gene>
<evidence type="ECO:0000259" key="1">
    <source>
        <dbReference type="PROSITE" id="PS51186"/>
    </source>
</evidence>
<dbReference type="Gene3D" id="3.40.630.30">
    <property type="match status" value="1"/>
</dbReference>